<dbReference type="Gene3D" id="2.60.40.10">
    <property type="entry name" value="Immunoglobulins"/>
    <property type="match status" value="1"/>
</dbReference>
<dbReference type="AlphaFoldDB" id="A0A6I9YZ54"/>
<gene>
    <name evidence="2" type="primary">LOC106555086</name>
</gene>
<dbReference type="Proteomes" id="UP000504617">
    <property type="component" value="Unplaced"/>
</dbReference>
<dbReference type="PANTHER" id="PTHR45912:SF3">
    <property type="entry name" value="CILIA- AND FLAGELLA-ASSOCIATED PROTEIN 47"/>
    <property type="match status" value="1"/>
</dbReference>
<keyword evidence="1" id="KW-1185">Reference proteome</keyword>
<dbReference type="GeneID" id="106555086"/>
<evidence type="ECO:0000313" key="1">
    <source>
        <dbReference type="Proteomes" id="UP000504617"/>
    </source>
</evidence>
<dbReference type="OrthoDB" id="9041641at2759"/>
<protein>
    <submittedName>
        <fullName evidence="2">Uncharacterized protein LOC106555086</fullName>
    </submittedName>
</protein>
<proteinExistence type="predicted"/>
<dbReference type="PANTHER" id="PTHR45912">
    <property type="entry name" value="CILIA- AND FLAGELLA-ASSOCIATED PROTEIN 47"/>
    <property type="match status" value="1"/>
</dbReference>
<dbReference type="GO" id="GO:0007288">
    <property type="term" value="P:sperm axoneme assembly"/>
    <property type="evidence" value="ECO:0007669"/>
    <property type="project" value="TreeGrafter"/>
</dbReference>
<dbReference type="GO" id="GO:0005929">
    <property type="term" value="C:cilium"/>
    <property type="evidence" value="ECO:0007669"/>
    <property type="project" value="TreeGrafter"/>
</dbReference>
<dbReference type="InterPro" id="IPR013783">
    <property type="entry name" value="Ig-like_fold"/>
</dbReference>
<name>A0A6I9YZ54_9SAUR</name>
<reference evidence="2" key="1">
    <citation type="submission" date="2025-08" db="UniProtKB">
        <authorList>
            <consortium name="RefSeq"/>
        </authorList>
    </citation>
    <scope>IDENTIFICATION</scope>
</reference>
<organism evidence="1 2">
    <name type="scientific">Thamnophis sirtalis</name>
    <dbReference type="NCBI Taxonomy" id="35019"/>
    <lineage>
        <taxon>Eukaryota</taxon>
        <taxon>Metazoa</taxon>
        <taxon>Chordata</taxon>
        <taxon>Craniata</taxon>
        <taxon>Vertebrata</taxon>
        <taxon>Euteleostomi</taxon>
        <taxon>Lepidosauria</taxon>
        <taxon>Squamata</taxon>
        <taxon>Bifurcata</taxon>
        <taxon>Unidentata</taxon>
        <taxon>Episquamata</taxon>
        <taxon>Toxicofera</taxon>
        <taxon>Serpentes</taxon>
        <taxon>Colubroidea</taxon>
        <taxon>Colubridae</taxon>
        <taxon>Natricinae</taxon>
        <taxon>Thamnophis</taxon>
    </lineage>
</organism>
<dbReference type="KEGG" id="tsr:106555086"/>
<evidence type="ECO:0000313" key="2">
    <source>
        <dbReference type="RefSeq" id="XP_013929329.1"/>
    </source>
</evidence>
<dbReference type="RefSeq" id="XP_013929329.1">
    <property type="nucleotide sequence ID" value="XM_014073854.1"/>
</dbReference>
<sequence>MSPVLYLKCLLTDILKEKLKIPLINEAREKALAIAAQQHMSTLEYERRRATGTLESSSVRVAIAALGLSRVEKDALHNYPLFSEKCIEYNVEVSMPEFFEIPSKIYIPVLASCRVNSSKTRKQDHCFDTAEDDAIELPLTFKPWHVGRYPCHILLESKYDVRLFKIECVVNTDTFEAELEFVTPAYQAAIQDIPITNLSQQDWKLKADLNGHCFYGPPVIYVAPGETSMYPLMFKSTAECVTMGQLTLQNEADGTAHIFLLKGIATKPLALDHIKLDCQVRQTIQKVIMVPNFTKNELIYKVSSDLPIVSGEMTLKVEPGDTAAYTLNISPWKRGNFNGIIVFVAEDKKQQHYEQDSLLEEPDGQYSQRSSTEKLETHNEYKSSCYKVWFSLEIHSMPAQPEKTLNVECAVLNTIEIGIPITNPTDDVLELDVELIDAIILHGENKLVLEPKETLCYEVKYSPATTGHMDGSVIFTSEKLGECWYALKLNGQIPHPIKLPEVKCELGKWVSQHIPLVNSTYEILELEYVNSNPDHFSMEIDPKAQLTVAPHSTTEVSVLFCPSALGRTNHTASIIFKCPQLEEWVFYLSGIGLIPQPMEPASVSSCLGHHSSIIVNFKNPTFEEVVVDIILTDHDHITDYHHATPCHHSSKDSIFWLPLKEKQGSTFMV</sequence>
<accession>A0A6I9YZ54</accession>